<evidence type="ECO:0000256" key="3">
    <source>
        <dbReference type="ARBA" id="ARBA00022989"/>
    </source>
</evidence>
<feature type="transmembrane region" description="Helical" evidence="5">
    <location>
        <begin position="20"/>
        <end position="41"/>
    </location>
</feature>
<keyword evidence="2 5" id="KW-0812">Transmembrane</keyword>
<keyword evidence="8" id="KW-1185">Reference proteome</keyword>
<keyword evidence="3 5" id="KW-1133">Transmembrane helix</keyword>
<evidence type="ECO:0000256" key="2">
    <source>
        <dbReference type="ARBA" id="ARBA00022692"/>
    </source>
</evidence>
<sequence length="136" mass="14118">MVKIVRICVNNLAGVPSMVFGVFGLGFFIYGIGGTIDMLFFKSSLPTPTFGTGGVLWASLTLTLLTLPVVIVSTEEGLAAVPQDIKYGSLSLGANRFETLIHIIIPAAMPGILTGLILAIARAAGEVAPLMLTGVV</sequence>
<keyword evidence="5" id="KW-0813">Transport</keyword>
<protein>
    <submittedName>
        <fullName evidence="7">Binding-protein-dependent transport system inner membrane component</fullName>
    </submittedName>
</protein>
<dbReference type="PANTHER" id="PTHR43470:SF6">
    <property type="entry name" value="PHOSPHATE TRANSPORT SYSTEM PERMEASE PROTEIN PSTA"/>
    <property type="match status" value="1"/>
</dbReference>
<dbReference type="AlphaFoldDB" id="A0A0F3GQ37"/>
<feature type="transmembrane region" description="Helical" evidence="5">
    <location>
        <begin position="53"/>
        <end position="72"/>
    </location>
</feature>
<evidence type="ECO:0000256" key="5">
    <source>
        <dbReference type="RuleBase" id="RU363032"/>
    </source>
</evidence>
<dbReference type="SUPFAM" id="SSF161098">
    <property type="entry name" value="MetI-like"/>
    <property type="match status" value="1"/>
</dbReference>
<dbReference type="PROSITE" id="PS50928">
    <property type="entry name" value="ABC_TM1"/>
    <property type="match status" value="1"/>
</dbReference>
<comment type="caution">
    <text evidence="7">The sequence shown here is derived from an EMBL/GenBank/DDBJ whole genome shotgun (WGS) entry which is preliminary data.</text>
</comment>
<dbReference type="CDD" id="cd06261">
    <property type="entry name" value="TM_PBP2"/>
    <property type="match status" value="1"/>
</dbReference>
<evidence type="ECO:0000256" key="4">
    <source>
        <dbReference type="ARBA" id="ARBA00023136"/>
    </source>
</evidence>
<dbReference type="Pfam" id="PF00528">
    <property type="entry name" value="BPD_transp_1"/>
    <property type="match status" value="1"/>
</dbReference>
<dbReference type="PANTHER" id="PTHR43470">
    <property type="entry name" value="PHOSPHATE TRANSPORT SYSTEM PERMEASE PROTEIN PSTA-RELATED"/>
    <property type="match status" value="1"/>
</dbReference>
<dbReference type="InterPro" id="IPR000515">
    <property type="entry name" value="MetI-like"/>
</dbReference>
<feature type="transmembrane region" description="Helical" evidence="5">
    <location>
        <begin position="100"/>
        <end position="121"/>
    </location>
</feature>
<evidence type="ECO:0000259" key="6">
    <source>
        <dbReference type="PROSITE" id="PS50928"/>
    </source>
</evidence>
<dbReference type="Gene3D" id="1.10.3720.10">
    <property type="entry name" value="MetI-like"/>
    <property type="match status" value="1"/>
</dbReference>
<evidence type="ECO:0000313" key="8">
    <source>
        <dbReference type="Proteomes" id="UP000033423"/>
    </source>
</evidence>
<dbReference type="GO" id="GO:0005886">
    <property type="term" value="C:plasma membrane"/>
    <property type="evidence" value="ECO:0007669"/>
    <property type="project" value="UniProtKB-SubCell"/>
</dbReference>
<comment type="similarity">
    <text evidence="5">Belongs to the binding-protein-dependent transport system permease family.</text>
</comment>
<dbReference type="EMBL" id="LACI01001621">
    <property type="protein sequence ID" value="KJU84104.1"/>
    <property type="molecule type" value="Genomic_DNA"/>
</dbReference>
<proteinExistence type="inferred from homology"/>
<gene>
    <name evidence="7" type="ORF">MBAV_003702</name>
</gene>
<dbReference type="Proteomes" id="UP000033423">
    <property type="component" value="Unassembled WGS sequence"/>
</dbReference>
<feature type="domain" description="ABC transmembrane type-1" evidence="6">
    <location>
        <begin position="1"/>
        <end position="136"/>
    </location>
</feature>
<name>A0A0F3GQ37_9BACT</name>
<evidence type="ECO:0000313" key="7">
    <source>
        <dbReference type="EMBL" id="KJU84104.1"/>
    </source>
</evidence>
<organism evidence="7 8">
    <name type="scientific">Candidatus Magnetobacterium bavaricum</name>
    <dbReference type="NCBI Taxonomy" id="29290"/>
    <lineage>
        <taxon>Bacteria</taxon>
        <taxon>Pseudomonadati</taxon>
        <taxon>Nitrospirota</taxon>
        <taxon>Thermodesulfovibrionia</taxon>
        <taxon>Thermodesulfovibrionales</taxon>
        <taxon>Candidatus Magnetobacteriaceae</taxon>
        <taxon>Candidatus Magnetobacterium</taxon>
    </lineage>
</organism>
<reference evidence="7 8" key="1">
    <citation type="submission" date="2015-02" db="EMBL/GenBank/DDBJ databases">
        <title>Single-cell genomics of uncultivated deep-branching MTB reveals a conserved set of magnetosome genes.</title>
        <authorList>
            <person name="Kolinko S."/>
            <person name="Richter M."/>
            <person name="Glockner F.O."/>
            <person name="Brachmann A."/>
            <person name="Schuler D."/>
        </authorList>
    </citation>
    <scope>NUCLEOTIDE SEQUENCE [LARGE SCALE GENOMIC DNA]</scope>
    <source>
        <strain evidence="7">TM-1</strain>
    </source>
</reference>
<comment type="subcellular location">
    <subcellularLocation>
        <location evidence="1 5">Cell membrane</location>
        <topology evidence="1 5">Multi-pass membrane protein</topology>
    </subcellularLocation>
</comment>
<accession>A0A0F3GQ37</accession>
<dbReference type="InterPro" id="IPR035906">
    <property type="entry name" value="MetI-like_sf"/>
</dbReference>
<evidence type="ECO:0000256" key="1">
    <source>
        <dbReference type="ARBA" id="ARBA00004651"/>
    </source>
</evidence>
<dbReference type="PATRIC" id="fig|29290.4.peg.4927"/>
<dbReference type="GO" id="GO:0055085">
    <property type="term" value="P:transmembrane transport"/>
    <property type="evidence" value="ECO:0007669"/>
    <property type="project" value="InterPro"/>
</dbReference>
<feature type="non-terminal residue" evidence="7">
    <location>
        <position position="136"/>
    </location>
</feature>
<keyword evidence="4 5" id="KW-0472">Membrane</keyword>